<feature type="domain" description="Glutaredoxin" evidence="11">
    <location>
        <begin position="38"/>
        <end position="99"/>
    </location>
</feature>
<evidence type="ECO:0000259" key="11">
    <source>
        <dbReference type="Pfam" id="PF00462"/>
    </source>
</evidence>
<comment type="function">
    <text evidence="8">Glutathione-dependent oxidoreductase that facilitates the maintenance of mitochondrial redox homeostasis upon induction of apoptosis by oxidative stress. Involved in response to hydrogen peroxide and regulation of apoptosis caused by oxidative stress. Acts as a very efficient catalyst of monothiol reactions because of its high affinity for protein glutathione-mixed disulfides. Can receive electrons not only from glutathione (GSH), but also from thioredoxin reductase supporting both monothiol and dithiol reactions. Efficiently catalyzes both glutathionylation and deglutathionylation of mitochondrial complex I, which in turn regulates the superoxide production by the complex. Overexpression decreases the susceptibility to apoptosis and prevents loss of cardiolipin and cytochrome c release.</text>
</comment>
<dbReference type="PROSITE" id="PS00195">
    <property type="entry name" value="GLUTAREDOXIN_1"/>
    <property type="match status" value="1"/>
</dbReference>
<dbReference type="FunFam" id="3.40.30.10:FF:000026">
    <property type="entry name" value="Glutaredoxin 2"/>
    <property type="match status" value="1"/>
</dbReference>
<reference evidence="12" key="1">
    <citation type="journal article" date="2016" name="Ticks Tick Borne Dis.">
        <title>De novo assembly and annotation of the salivary gland transcriptome of Rhipicephalus appendiculatus male and female ticks during blood feeding.</title>
        <authorList>
            <person name="de Castro M.H."/>
            <person name="de Klerk D."/>
            <person name="Pienaar R."/>
            <person name="Latif A.A."/>
            <person name="Rees D.J."/>
            <person name="Mans B.J."/>
        </authorList>
    </citation>
    <scope>NUCLEOTIDE SEQUENCE</scope>
    <source>
        <tissue evidence="12">Salivary glands</tissue>
    </source>
</reference>
<dbReference type="PANTHER" id="PTHR45694:SF5">
    <property type="entry name" value="GLUTAREDOXIN 2"/>
    <property type="match status" value="1"/>
</dbReference>
<keyword evidence="6" id="KW-0318">Glutathionylation</keyword>
<comment type="subunit">
    <text evidence="9">Monomer; active form. Homodimer; inactive form. The homodimer is probably linked by 1 2Fe-2S cluster.</text>
</comment>
<accession>A0A131YXV6</accession>
<dbReference type="Pfam" id="PF00462">
    <property type="entry name" value="Glutaredoxin"/>
    <property type="match status" value="1"/>
</dbReference>
<evidence type="ECO:0000256" key="3">
    <source>
        <dbReference type="ARBA" id="ARBA00022448"/>
    </source>
</evidence>
<keyword evidence="4" id="KW-0249">Electron transport</keyword>
<comment type="similarity">
    <text evidence="2">Belongs to the glutaredoxin family.</text>
</comment>
<evidence type="ECO:0000256" key="8">
    <source>
        <dbReference type="ARBA" id="ARBA00037470"/>
    </source>
</evidence>
<sequence length="126" mass="14225">MASIFQRMFQRLWGKQSTPATMSSASSFIEQTLENSPVVIFSKSYCPYCRKAKQVFDDLQVSYHAVELDGREDGSEIQKVLKQMTGASTVPRVFVNKQCLGGCSDLEEMYEKNKLQTLLKSNGLLQ</sequence>
<evidence type="ECO:0000256" key="1">
    <source>
        <dbReference type="ARBA" id="ARBA00002549"/>
    </source>
</evidence>
<dbReference type="PANTHER" id="PTHR45694">
    <property type="entry name" value="GLUTAREDOXIN 2"/>
    <property type="match status" value="1"/>
</dbReference>
<dbReference type="InterPro" id="IPR036249">
    <property type="entry name" value="Thioredoxin-like_sf"/>
</dbReference>
<dbReference type="GO" id="GO:0005737">
    <property type="term" value="C:cytoplasm"/>
    <property type="evidence" value="ECO:0007669"/>
    <property type="project" value="TreeGrafter"/>
</dbReference>
<dbReference type="InterPro" id="IPR011899">
    <property type="entry name" value="Glutaredoxin_euk/vir"/>
</dbReference>
<dbReference type="NCBIfam" id="TIGR02180">
    <property type="entry name" value="GRX_euk"/>
    <property type="match status" value="1"/>
</dbReference>
<keyword evidence="3" id="KW-0813">Transport</keyword>
<evidence type="ECO:0000313" key="12">
    <source>
        <dbReference type="EMBL" id="JAP83016.1"/>
    </source>
</evidence>
<dbReference type="CDD" id="cd03419">
    <property type="entry name" value="GRX_GRXh_1_2_like"/>
    <property type="match status" value="1"/>
</dbReference>
<dbReference type="EMBL" id="GEDV01005541">
    <property type="protein sequence ID" value="JAP83016.1"/>
    <property type="molecule type" value="Transcribed_RNA"/>
</dbReference>
<dbReference type="SUPFAM" id="SSF52833">
    <property type="entry name" value="Thioredoxin-like"/>
    <property type="match status" value="1"/>
</dbReference>
<dbReference type="GO" id="GO:0034599">
    <property type="term" value="P:cellular response to oxidative stress"/>
    <property type="evidence" value="ECO:0007669"/>
    <property type="project" value="TreeGrafter"/>
</dbReference>
<dbReference type="InterPro" id="IPR002109">
    <property type="entry name" value="Glutaredoxin"/>
</dbReference>
<evidence type="ECO:0000256" key="2">
    <source>
        <dbReference type="ARBA" id="ARBA00007787"/>
    </source>
</evidence>
<keyword evidence="5" id="KW-1015">Disulfide bond</keyword>
<evidence type="ECO:0000256" key="6">
    <source>
        <dbReference type="ARBA" id="ARBA00023206"/>
    </source>
</evidence>
<evidence type="ECO:0000256" key="5">
    <source>
        <dbReference type="ARBA" id="ARBA00023157"/>
    </source>
</evidence>
<organism evidence="12">
    <name type="scientific">Rhipicephalus appendiculatus</name>
    <name type="common">Brown ear tick</name>
    <dbReference type="NCBI Taxonomy" id="34631"/>
    <lineage>
        <taxon>Eukaryota</taxon>
        <taxon>Metazoa</taxon>
        <taxon>Ecdysozoa</taxon>
        <taxon>Arthropoda</taxon>
        <taxon>Chelicerata</taxon>
        <taxon>Arachnida</taxon>
        <taxon>Acari</taxon>
        <taxon>Parasitiformes</taxon>
        <taxon>Ixodida</taxon>
        <taxon>Ixodoidea</taxon>
        <taxon>Ixodidae</taxon>
        <taxon>Rhipicephalinae</taxon>
        <taxon>Rhipicephalus</taxon>
        <taxon>Rhipicephalus</taxon>
    </lineage>
</organism>
<dbReference type="PROSITE" id="PS51354">
    <property type="entry name" value="GLUTAREDOXIN_2"/>
    <property type="match status" value="1"/>
</dbReference>
<dbReference type="PRINTS" id="PR00160">
    <property type="entry name" value="GLUTAREDOXIN"/>
</dbReference>
<comment type="function">
    <text evidence="1">Has a glutathione-disulfide oxidoreductase activity in the presence of NADPH and glutathione reductase. Reduces low molecular weight disulfides and proteins.</text>
</comment>
<dbReference type="AlphaFoldDB" id="A0A131YXV6"/>
<dbReference type="InterPro" id="IPR014025">
    <property type="entry name" value="Glutaredoxin_subgr"/>
</dbReference>
<evidence type="ECO:0000256" key="4">
    <source>
        <dbReference type="ARBA" id="ARBA00022982"/>
    </source>
</evidence>
<evidence type="ECO:0000256" key="7">
    <source>
        <dbReference type="ARBA" id="ARBA00023284"/>
    </source>
</evidence>
<evidence type="ECO:0000256" key="10">
    <source>
        <dbReference type="ARBA" id="ARBA00039819"/>
    </source>
</evidence>
<name>A0A131YXV6_RHIAP</name>
<dbReference type="Gene3D" id="3.40.30.10">
    <property type="entry name" value="Glutaredoxin"/>
    <property type="match status" value="1"/>
</dbReference>
<evidence type="ECO:0000256" key="9">
    <source>
        <dbReference type="ARBA" id="ARBA00038558"/>
    </source>
</evidence>
<keyword evidence="7" id="KW-0676">Redox-active center</keyword>
<protein>
    <recommendedName>
        <fullName evidence="10">Glutaredoxin-2, mitochondrial</fullName>
    </recommendedName>
</protein>
<dbReference type="GO" id="GO:0015038">
    <property type="term" value="F:glutathione disulfide oxidoreductase activity"/>
    <property type="evidence" value="ECO:0007669"/>
    <property type="project" value="TreeGrafter"/>
</dbReference>
<proteinExistence type="inferred from homology"/>
<dbReference type="InterPro" id="IPR011767">
    <property type="entry name" value="GLR_AS"/>
</dbReference>